<organism evidence="1 2">
    <name type="scientific">Actinophytocola xinjiangensis</name>
    <dbReference type="NCBI Taxonomy" id="485602"/>
    <lineage>
        <taxon>Bacteria</taxon>
        <taxon>Bacillati</taxon>
        <taxon>Actinomycetota</taxon>
        <taxon>Actinomycetes</taxon>
        <taxon>Pseudonocardiales</taxon>
        <taxon>Pseudonocardiaceae</taxon>
    </lineage>
</organism>
<protein>
    <submittedName>
        <fullName evidence="1">Uncharacterized protein</fullName>
    </submittedName>
</protein>
<reference evidence="1 2" key="1">
    <citation type="submission" date="2016-12" db="EMBL/GenBank/DDBJ databases">
        <title>The draft genome sequence of Actinophytocola xinjiangensis.</title>
        <authorList>
            <person name="Wang W."/>
            <person name="Yuan L."/>
        </authorList>
    </citation>
    <scope>NUCLEOTIDE SEQUENCE [LARGE SCALE GENOMIC DNA]</scope>
    <source>
        <strain evidence="1 2">CGMCC 4.4663</strain>
    </source>
</reference>
<proteinExistence type="predicted"/>
<accession>A0A7Z0WEV3</accession>
<comment type="caution">
    <text evidence="1">The sequence shown here is derived from an EMBL/GenBank/DDBJ whole genome shotgun (WGS) entry which is preliminary data.</text>
</comment>
<keyword evidence="2" id="KW-1185">Reference proteome</keyword>
<dbReference type="OrthoDB" id="4229264at2"/>
<name>A0A7Z0WEV3_9PSEU</name>
<dbReference type="RefSeq" id="WP_075138182.1">
    <property type="nucleotide sequence ID" value="NZ_MSIF01000038.1"/>
</dbReference>
<evidence type="ECO:0000313" key="2">
    <source>
        <dbReference type="Proteomes" id="UP000185696"/>
    </source>
</evidence>
<gene>
    <name evidence="1" type="ORF">BLA60_39320</name>
</gene>
<dbReference type="AlphaFoldDB" id="A0A7Z0WEV3"/>
<sequence>MATYRTKDGHTVGLGATVWGINGQGPFILAAPDSAPPHWVCVVSVDGEDYRLHAPEDITLYYNVNRRVEI</sequence>
<evidence type="ECO:0000313" key="1">
    <source>
        <dbReference type="EMBL" id="OLF04785.1"/>
    </source>
</evidence>
<dbReference type="EMBL" id="MSIF01000038">
    <property type="protein sequence ID" value="OLF04785.1"/>
    <property type="molecule type" value="Genomic_DNA"/>
</dbReference>
<dbReference type="Proteomes" id="UP000185696">
    <property type="component" value="Unassembled WGS sequence"/>
</dbReference>